<evidence type="ECO:0000313" key="2">
    <source>
        <dbReference type="EMBL" id="VFK25314.1"/>
    </source>
</evidence>
<dbReference type="AlphaFoldDB" id="A0A450X7J8"/>
<organism evidence="2">
    <name type="scientific">Candidatus Kentrum sp. MB</name>
    <dbReference type="NCBI Taxonomy" id="2138164"/>
    <lineage>
        <taxon>Bacteria</taxon>
        <taxon>Pseudomonadati</taxon>
        <taxon>Pseudomonadota</taxon>
        <taxon>Gammaproteobacteria</taxon>
        <taxon>Candidatus Kentrum</taxon>
    </lineage>
</organism>
<sequence length="77" mass="8883">MCIKNKKSTDSRAEYNATNQQRNTHTAPLTLLYTQCDHEAMIVNRELRQDPQKEYSPRLTEGLSGFVRAFSLVKNHS</sequence>
<accession>A0A450X7J8</accession>
<dbReference type="EMBL" id="CAADFO010000012">
    <property type="protein sequence ID" value="VFK25314.1"/>
    <property type="molecule type" value="Genomic_DNA"/>
</dbReference>
<feature type="region of interest" description="Disordered" evidence="1">
    <location>
        <begin position="1"/>
        <end position="22"/>
    </location>
</feature>
<name>A0A450X7J8_9GAMM</name>
<reference evidence="2" key="1">
    <citation type="submission" date="2019-02" db="EMBL/GenBank/DDBJ databases">
        <authorList>
            <person name="Gruber-Vodicka R. H."/>
            <person name="Seah K. B. B."/>
        </authorList>
    </citation>
    <scope>NUCLEOTIDE SEQUENCE</scope>
    <source>
        <strain evidence="2">BECK_BZ197</strain>
    </source>
</reference>
<proteinExistence type="predicted"/>
<protein>
    <submittedName>
        <fullName evidence="2">Uncharacterized protein</fullName>
    </submittedName>
</protein>
<gene>
    <name evidence="2" type="ORF">BECKMB1821G_GA0114241_101243</name>
</gene>
<evidence type="ECO:0000256" key="1">
    <source>
        <dbReference type="SAM" id="MobiDB-lite"/>
    </source>
</evidence>